<dbReference type="EMBL" id="QGNW01000042">
    <property type="protein sequence ID" value="RVX08181.1"/>
    <property type="molecule type" value="Genomic_DNA"/>
</dbReference>
<dbReference type="InterPro" id="IPR011989">
    <property type="entry name" value="ARM-like"/>
</dbReference>
<evidence type="ECO:0000256" key="3">
    <source>
        <dbReference type="PROSITE-ProRule" id="PRU00259"/>
    </source>
</evidence>
<dbReference type="Gene3D" id="1.25.10.10">
    <property type="entry name" value="Leucine-rich Repeat Variant"/>
    <property type="match status" value="1"/>
</dbReference>
<proteinExistence type="predicted"/>
<protein>
    <submittedName>
        <fullName evidence="5">U-box domain-containing protein 4</fullName>
    </submittedName>
</protein>
<evidence type="ECO:0000313" key="6">
    <source>
        <dbReference type="Proteomes" id="UP000288805"/>
    </source>
</evidence>
<reference evidence="5 6" key="1">
    <citation type="journal article" date="2018" name="PLoS Genet.">
        <title>Population sequencing reveals clonal diversity and ancestral inbreeding in the grapevine cultivar Chardonnay.</title>
        <authorList>
            <person name="Roach M.J."/>
            <person name="Johnson D.L."/>
            <person name="Bohlmann J."/>
            <person name="van Vuuren H.J."/>
            <person name="Jones S.J."/>
            <person name="Pretorius I.S."/>
            <person name="Schmidt S.A."/>
            <person name="Borneman A.R."/>
        </authorList>
    </citation>
    <scope>NUCLEOTIDE SEQUENCE [LARGE SCALE GENOMIC DNA]</scope>
    <source>
        <strain evidence="6">cv. Chardonnay</strain>
        <tissue evidence="5">Leaf</tissue>
    </source>
</reference>
<dbReference type="PANTHER" id="PTHR23315:SF256">
    <property type="entry name" value="ARM REPEAT SUPERFAMILY PROTEIN"/>
    <property type="match status" value="1"/>
</dbReference>
<dbReference type="Pfam" id="PF25598">
    <property type="entry name" value="ARM_PUB"/>
    <property type="match status" value="1"/>
</dbReference>
<evidence type="ECO:0000259" key="4">
    <source>
        <dbReference type="Pfam" id="PF25598"/>
    </source>
</evidence>
<name>A0A438JGU8_VITVI</name>
<dbReference type="Proteomes" id="UP000288805">
    <property type="component" value="Unassembled WGS sequence"/>
</dbReference>
<keyword evidence="2" id="KW-0833">Ubl conjugation pathway</keyword>
<feature type="domain" description="U-box" evidence="4">
    <location>
        <begin position="213"/>
        <end position="356"/>
    </location>
</feature>
<dbReference type="PANTHER" id="PTHR23315">
    <property type="entry name" value="U BOX DOMAIN-CONTAINING"/>
    <property type="match status" value="1"/>
</dbReference>
<dbReference type="InterPro" id="IPR000225">
    <property type="entry name" value="Armadillo"/>
</dbReference>
<evidence type="ECO:0000256" key="1">
    <source>
        <dbReference type="ARBA" id="ARBA00022737"/>
    </source>
</evidence>
<dbReference type="InterPro" id="IPR058678">
    <property type="entry name" value="ARM_PUB"/>
</dbReference>
<dbReference type="AlphaFoldDB" id="A0A438JGU8"/>
<dbReference type="SMART" id="SM00185">
    <property type="entry name" value="ARM"/>
    <property type="match status" value="6"/>
</dbReference>
<dbReference type="SUPFAM" id="SSF48371">
    <property type="entry name" value="ARM repeat"/>
    <property type="match status" value="1"/>
</dbReference>
<evidence type="ECO:0000313" key="5">
    <source>
        <dbReference type="EMBL" id="RVX08181.1"/>
    </source>
</evidence>
<sequence>MGDSEEEGEIWTQQKRTLIDGVAERLLNGDLDSKIQAAIDIRNILRNSSVKTRSKFTAATAVIQPLVSLLLSPNQHAAEVSLLALLTLAARNERFVHFPPFVFAFLFFPSPKGVLGIFSSSCWNWWEGTVLNSIGRSAYEAVRNKVRIVTSGAVPPLVELLEFQNGRLRELAIAAILTLSAAAPNKLTIAASGAAPLLVQILSSGSVQGKVDAVTALHYLSSCTEATTPVIDARAVSPLIKLLKDCKKYSKFAEKTTALLEILSKSEEGQTAISNSDGGILTLVETIEDGSLVSTEHAVGALLSLCQSCRNKYRELILKEGAIPGLLRLTVEGTPEAQERARMLLDLLRDSPPEKRLASSVLERIAYDIAARVDGSDKAAETAKRLLQDMVHRSMELSLGRIQRRAASCTPSQIPPT</sequence>
<feature type="repeat" description="ARM" evidence="3">
    <location>
        <begin position="152"/>
        <end position="194"/>
    </location>
</feature>
<dbReference type="PROSITE" id="PS50176">
    <property type="entry name" value="ARM_REPEAT"/>
    <property type="match status" value="2"/>
</dbReference>
<evidence type="ECO:0000256" key="2">
    <source>
        <dbReference type="ARBA" id="ARBA00022786"/>
    </source>
</evidence>
<feature type="repeat" description="ARM" evidence="3">
    <location>
        <begin position="234"/>
        <end position="278"/>
    </location>
</feature>
<dbReference type="InterPro" id="IPR016024">
    <property type="entry name" value="ARM-type_fold"/>
</dbReference>
<comment type="caution">
    <text evidence="5">The sequence shown here is derived from an EMBL/GenBank/DDBJ whole genome shotgun (WGS) entry which is preliminary data.</text>
</comment>
<accession>A0A438JGU8</accession>
<organism evidence="5 6">
    <name type="scientific">Vitis vinifera</name>
    <name type="common">Grape</name>
    <dbReference type="NCBI Taxonomy" id="29760"/>
    <lineage>
        <taxon>Eukaryota</taxon>
        <taxon>Viridiplantae</taxon>
        <taxon>Streptophyta</taxon>
        <taxon>Embryophyta</taxon>
        <taxon>Tracheophyta</taxon>
        <taxon>Spermatophyta</taxon>
        <taxon>Magnoliopsida</taxon>
        <taxon>eudicotyledons</taxon>
        <taxon>Gunneridae</taxon>
        <taxon>Pentapetalae</taxon>
        <taxon>rosids</taxon>
        <taxon>Vitales</taxon>
        <taxon>Vitaceae</taxon>
        <taxon>Viteae</taxon>
        <taxon>Vitis</taxon>
    </lineage>
</organism>
<keyword evidence="1" id="KW-0677">Repeat</keyword>
<gene>
    <name evidence="5" type="primary">PUB4_11</name>
    <name evidence="5" type="ORF">CK203_017766</name>
</gene>